<dbReference type="PANTHER" id="PTHR31605:SF0">
    <property type="entry name" value="GLYCEROL-3-PHOSPHATE O-ACYLTRANSFERASE 1"/>
    <property type="match status" value="1"/>
</dbReference>
<dbReference type="InterPro" id="IPR002123">
    <property type="entry name" value="Plipid/glycerol_acylTrfase"/>
</dbReference>
<name>A0A1N7LV06_9BACT</name>
<dbReference type="STRING" id="529505.SAMN05421761_104144"/>
<keyword evidence="3" id="KW-0808">Transferase</keyword>
<dbReference type="GO" id="GO:0008654">
    <property type="term" value="P:phospholipid biosynthetic process"/>
    <property type="evidence" value="ECO:0007669"/>
    <property type="project" value="TreeGrafter"/>
</dbReference>
<feature type="transmembrane region" description="Helical" evidence="1">
    <location>
        <begin position="311"/>
        <end position="327"/>
    </location>
</feature>
<reference evidence="4" key="1">
    <citation type="submission" date="2017-01" db="EMBL/GenBank/DDBJ databases">
        <authorList>
            <person name="Varghese N."/>
            <person name="Submissions S."/>
        </authorList>
    </citation>
    <scope>NUCLEOTIDE SEQUENCE [LARGE SCALE GENOMIC DNA]</scope>
    <source>
        <strain evidence="4">DSM 46698</strain>
    </source>
</reference>
<gene>
    <name evidence="3" type="ORF">SAMN05421761_104144</name>
</gene>
<feature type="transmembrane region" description="Helical" evidence="1">
    <location>
        <begin position="284"/>
        <end position="305"/>
    </location>
</feature>
<sequence length="333" mass="38278">MKNFFNYCLRLIVKLALNIYFGKIIVEGKKFIPKDKAVLIVCNHQNALIDPILIATNTNLRPHFLTRASVFRQSFIAKLLNYIRMVPIYRVRDGVKNMEKNQETFDKSVDVLLNKGSMLIFGEGSHSTLRNLRPLKKGFARIAYQALEKNPELDLVILPVAINFSNHLHSGSRVRITFGETLNPKIHFPNFDALIKATYTALDQLVVTIPDQEYEEDLTALIAHDVDLTSKDKVDQFLAKSSSSKGKTQKSYLRNKLMKLFHLPLYWLWLWLEPKIEDPAFKATFKFIIGLVGVPVWYLALYFTLSTIGHQDWAISFLFLAMIFLLANRNGQQ</sequence>
<dbReference type="PANTHER" id="PTHR31605">
    <property type="entry name" value="GLYCEROL-3-PHOSPHATE O-ACYLTRANSFERASE 1"/>
    <property type="match status" value="1"/>
</dbReference>
<evidence type="ECO:0000313" key="4">
    <source>
        <dbReference type="Proteomes" id="UP000186026"/>
    </source>
</evidence>
<evidence type="ECO:0000256" key="1">
    <source>
        <dbReference type="SAM" id="Phobius"/>
    </source>
</evidence>
<proteinExistence type="predicted"/>
<dbReference type="InterPro" id="IPR052744">
    <property type="entry name" value="GPAT/DAPAT"/>
</dbReference>
<evidence type="ECO:0000259" key="2">
    <source>
        <dbReference type="SMART" id="SM00563"/>
    </source>
</evidence>
<keyword evidence="1" id="KW-0472">Membrane</keyword>
<dbReference type="EMBL" id="FTOP01000004">
    <property type="protein sequence ID" value="SIS77673.1"/>
    <property type="molecule type" value="Genomic_DNA"/>
</dbReference>
<dbReference type="GO" id="GO:0016287">
    <property type="term" value="F:glycerone-phosphate O-acyltransferase activity"/>
    <property type="evidence" value="ECO:0007669"/>
    <property type="project" value="TreeGrafter"/>
</dbReference>
<keyword evidence="4" id="KW-1185">Reference proteome</keyword>
<dbReference type="GO" id="GO:0004366">
    <property type="term" value="F:glycerol-3-phosphate O-acyltransferase activity"/>
    <property type="evidence" value="ECO:0007669"/>
    <property type="project" value="TreeGrafter"/>
</dbReference>
<accession>A0A1N7LV06</accession>
<feature type="domain" description="Phospholipid/glycerol acyltransferase" evidence="2">
    <location>
        <begin position="38"/>
        <end position="165"/>
    </location>
</feature>
<keyword evidence="1" id="KW-0812">Transmembrane</keyword>
<dbReference type="OrthoDB" id="9806008at2"/>
<protein>
    <submittedName>
        <fullName evidence="3">1-acyl-sn-glycerol-3-phosphate acyltransferases</fullName>
    </submittedName>
</protein>
<dbReference type="SMART" id="SM00563">
    <property type="entry name" value="PlsC"/>
    <property type="match status" value="1"/>
</dbReference>
<keyword evidence="3" id="KW-0012">Acyltransferase</keyword>
<evidence type="ECO:0000313" key="3">
    <source>
        <dbReference type="EMBL" id="SIS77673.1"/>
    </source>
</evidence>
<dbReference type="SUPFAM" id="SSF69593">
    <property type="entry name" value="Glycerol-3-phosphate (1)-acyltransferase"/>
    <property type="match status" value="1"/>
</dbReference>
<organism evidence="3 4">
    <name type="scientific">Belliella pelovolcani</name>
    <dbReference type="NCBI Taxonomy" id="529505"/>
    <lineage>
        <taxon>Bacteria</taxon>
        <taxon>Pseudomonadati</taxon>
        <taxon>Bacteroidota</taxon>
        <taxon>Cytophagia</taxon>
        <taxon>Cytophagales</taxon>
        <taxon>Cyclobacteriaceae</taxon>
        <taxon>Belliella</taxon>
    </lineage>
</organism>
<dbReference type="AlphaFoldDB" id="A0A1N7LV06"/>
<dbReference type="Pfam" id="PF01553">
    <property type="entry name" value="Acyltransferase"/>
    <property type="match status" value="1"/>
</dbReference>
<keyword evidence="1" id="KW-1133">Transmembrane helix</keyword>
<dbReference type="RefSeq" id="WP_076499785.1">
    <property type="nucleotide sequence ID" value="NZ_FTOP01000004.1"/>
</dbReference>
<dbReference type="Proteomes" id="UP000186026">
    <property type="component" value="Unassembled WGS sequence"/>
</dbReference>